<reference evidence="3 4" key="1">
    <citation type="submission" date="2014-04" db="EMBL/GenBank/DDBJ databases">
        <authorList>
            <consortium name="DOE Joint Genome Institute"/>
            <person name="Kuo A."/>
            <person name="Tarkka M."/>
            <person name="Buscot F."/>
            <person name="Kohler A."/>
            <person name="Nagy L.G."/>
            <person name="Floudas D."/>
            <person name="Copeland A."/>
            <person name="Barry K.W."/>
            <person name="Cichocki N."/>
            <person name="Veneault-Fourrey C."/>
            <person name="LaButti K."/>
            <person name="Lindquist E.A."/>
            <person name="Lipzen A."/>
            <person name="Lundell T."/>
            <person name="Morin E."/>
            <person name="Murat C."/>
            <person name="Sun H."/>
            <person name="Tunlid A."/>
            <person name="Henrissat B."/>
            <person name="Grigoriev I.V."/>
            <person name="Hibbett D.S."/>
            <person name="Martin F."/>
            <person name="Nordberg H.P."/>
            <person name="Cantor M.N."/>
            <person name="Hua S.X."/>
        </authorList>
    </citation>
    <scope>NUCLEOTIDE SEQUENCE [LARGE SCALE GENOMIC DNA]</scope>
    <source>
        <strain evidence="3 4">F 1598</strain>
    </source>
</reference>
<evidence type="ECO:0000313" key="4">
    <source>
        <dbReference type="Proteomes" id="UP000054166"/>
    </source>
</evidence>
<dbReference type="OrthoDB" id="514248at2759"/>
<dbReference type="Gene3D" id="3.40.50.150">
    <property type="entry name" value="Vaccinia Virus protein VP39"/>
    <property type="match status" value="1"/>
</dbReference>
<dbReference type="EMBL" id="KN833061">
    <property type="protein sequence ID" value="KIM74416.1"/>
    <property type="molecule type" value="Genomic_DNA"/>
</dbReference>
<evidence type="ECO:0000256" key="2">
    <source>
        <dbReference type="ARBA" id="ARBA00022679"/>
    </source>
</evidence>
<sequence>RCLTQGLLYHDYGITLSLPNERLCPPVPNRSIIPLLCITLNCCDSHRYAFRLNYVLWIQDIICKFSARFSSFLPSSLTFLFLSSGTGASAIYPLLSCRLEPQWHFIATDIDECSINSARLNVNNNDMQHRIDILRVEADGPIFAPLSENSNTSFDFTMCNPPFYSSAEDIAQSAESKEFGPNSASADVEMLTPGGESAFVRRMILESIKFRTRCLWYTSMLGKMSSLFDIVALLRNHSIDNYAITEFVQGQTRRWAVAWSFGDIRLPDVSSQSFVAGSAHSLHISLMAVFQSIDGASYQEVSEDPGFLTSPLLVCAKQNTWSRSVRRKKVSIPVQTSDVGLLETQPPALRCIFGCKMGGTEQQTLVLEVNWVQGRDRPLFESFWSHVCRKLEGRLQDSELGKAMVIEDSERL</sequence>
<dbReference type="InterPro" id="IPR029063">
    <property type="entry name" value="SAM-dependent_MTases_sf"/>
</dbReference>
<dbReference type="GO" id="GO:0070475">
    <property type="term" value="P:rRNA base methylation"/>
    <property type="evidence" value="ECO:0007669"/>
    <property type="project" value="TreeGrafter"/>
</dbReference>
<evidence type="ECO:0000256" key="1">
    <source>
        <dbReference type="ARBA" id="ARBA00022603"/>
    </source>
</evidence>
<dbReference type="STRING" id="765440.A0A0C3F397"/>
<dbReference type="PANTHER" id="PTHR13393">
    <property type="entry name" value="SAM-DEPENDENT METHYLTRANSFERASE"/>
    <property type="match status" value="1"/>
</dbReference>
<dbReference type="PANTHER" id="PTHR13393:SF0">
    <property type="entry name" value="RNA N6-ADENOSINE-METHYLTRANSFERASE METTL16"/>
    <property type="match status" value="1"/>
</dbReference>
<feature type="non-terminal residue" evidence="3">
    <location>
        <position position="1"/>
    </location>
</feature>
<dbReference type="InterPro" id="IPR010286">
    <property type="entry name" value="METTL16/RlmF"/>
</dbReference>
<organism evidence="3 4">
    <name type="scientific">Piloderma croceum (strain F 1598)</name>
    <dbReference type="NCBI Taxonomy" id="765440"/>
    <lineage>
        <taxon>Eukaryota</taxon>
        <taxon>Fungi</taxon>
        <taxon>Dikarya</taxon>
        <taxon>Basidiomycota</taxon>
        <taxon>Agaricomycotina</taxon>
        <taxon>Agaricomycetes</taxon>
        <taxon>Agaricomycetidae</taxon>
        <taxon>Atheliales</taxon>
        <taxon>Atheliaceae</taxon>
        <taxon>Piloderma</taxon>
    </lineage>
</organism>
<reference evidence="4" key="2">
    <citation type="submission" date="2015-01" db="EMBL/GenBank/DDBJ databases">
        <title>Evolutionary Origins and Diversification of the Mycorrhizal Mutualists.</title>
        <authorList>
            <consortium name="DOE Joint Genome Institute"/>
            <consortium name="Mycorrhizal Genomics Consortium"/>
            <person name="Kohler A."/>
            <person name="Kuo A."/>
            <person name="Nagy L.G."/>
            <person name="Floudas D."/>
            <person name="Copeland A."/>
            <person name="Barry K.W."/>
            <person name="Cichocki N."/>
            <person name="Veneault-Fourrey C."/>
            <person name="LaButti K."/>
            <person name="Lindquist E.A."/>
            <person name="Lipzen A."/>
            <person name="Lundell T."/>
            <person name="Morin E."/>
            <person name="Murat C."/>
            <person name="Riley R."/>
            <person name="Ohm R."/>
            <person name="Sun H."/>
            <person name="Tunlid A."/>
            <person name="Henrissat B."/>
            <person name="Grigoriev I.V."/>
            <person name="Hibbett D.S."/>
            <person name="Martin F."/>
        </authorList>
    </citation>
    <scope>NUCLEOTIDE SEQUENCE [LARGE SCALE GENOMIC DNA]</scope>
    <source>
        <strain evidence="4">F 1598</strain>
    </source>
</reference>
<dbReference type="GO" id="GO:0005634">
    <property type="term" value="C:nucleus"/>
    <property type="evidence" value="ECO:0007669"/>
    <property type="project" value="TreeGrafter"/>
</dbReference>
<evidence type="ECO:0008006" key="5">
    <source>
        <dbReference type="Google" id="ProtNLM"/>
    </source>
</evidence>
<dbReference type="FunCoup" id="A0A0C3F397">
    <property type="interactions" value="232"/>
</dbReference>
<keyword evidence="2" id="KW-0808">Transferase</keyword>
<keyword evidence="4" id="KW-1185">Reference proteome</keyword>
<gene>
    <name evidence="3" type="ORF">PILCRDRAFT_80092</name>
</gene>
<dbReference type="Pfam" id="PF05971">
    <property type="entry name" value="Methyltransf_10"/>
    <property type="match status" value="1"/>
</dbReference>
<dbReference type="InParanoid" id="A0A0C3F397"/>
<dbReference type="CDD" id="cd02440">
    <property type="entry name" value="AdoMet_MTases"/>
    <property type="match status" value="1"/>
</dbReference>
<dbReference type="Proteomes" id="UP000054166">
    <property type="component" value="Unassembled WGS sequence"/>
</dbReference>
<dbReference type="GO" id="GO:0008168">
    <property type="term" value="F:methyltransferase activity"/>
    <property type="evidence" value="ECO:0007669"/>
    <property type="project" value="UniProtKB-KW"/>
</dbReference>
<dbReference type="HOGENOM" id="CLU_027534_0_1_1"/>
<dbReference type="AlphaFoldDB" id="A0A0C3F397"/>
<protein>
    <recommendedName>
        <fullName evidence="5">U6 small nuclear RNA (adenine-(43)-N(6))-methyltransferase</fullName>
    </recommendedName>
</protein>
<evidence type="ECO:0000313" key="3">
    <source>
        <dbReference type="EMBL" id="KIM74416.1"/>
    </source>
</evidence>
<accession>A0A0C3F397</accession>
<name>A0A0C3F397_PILCF</name>
<dbReference type="SUPFAM" id="SSF53335">
    <property type="entry name" value="S-adenosyl-L-methionine-dependent methyltransferases"/>
    <property type="match status" value="1"/>
</dbReference>
<proteinExistence type="predicted"/>
<keyword evidence="1" id="KW-0489">Methyltransferase</keyword>